<dbReference type="Gene3D" id="3.90.105.10">
    <property type="entry name" value="Molybdopterin biosynthesis moea protein, domain 2"/>
    <property type="match status" value="1"/>
</dbReference>
<keyword evidence="14" id="KW-1185">Reference proteome</keyword>
<dbReference type="SUPFAM" id="SSF63882">
    <property type="entry name" value="MoeA N-terminal region -like"/>
    <property type="match status" value="1"/>
</dbReference>
<dbReference type="GO" id="GO:0005829">
    <property type="term" value="C:cytosol"/>
    <property type="evidence" value="ECO:0007669"/>
    <property type="project" value="TreeGrafter"/>
</dbReference>
<keyword evidence="6 11" id="KW-0808">Transferase</keyword>
<dbReference type="Gene3D" id="2.170.190.11">
    <property type="entry name" value="Molybdopterin biosynthesis moea protein, domain 3"/>
    <property type="match status" value="1"/>
</dbReference>
<sequence length="419" mass="44235">MSIKARKAAGGHDTPALPLEEARARILAAVDPLTDIETVNLHQALHRVLAEPVAAAIDVPAHTNSAMDGYALRGTDVAEPGTALKLVGESFAGRPYQGLVGPGECVRIMTGAVVPEGSDTVIMQEQTARDGDQVRFEKPAKPGANVRPAGEDLARGDTALHPGRWLTPADLGVLASVGVPEVRVKRNPKVAFFSTGDELKPVGETLAPGQIHDSNRYTLFGMLSELGVEIEDLGIVPDQREALDEALQKASRCDAVLSTGGASVGDADYVVEALEKLGNVGFWQVAMKPGRPLAFGKINQAWFFGLPGNPVSAMVTFLQLVRPALVTLAGARPMLPLQMLLPVTDAIRKRPGRREFQRGRLVAADQGQAVSPFGHQGSGVLRSMSEADCLINLGPDVGDVAAGETVVVEPFAQPVWNGA</sequence>
<feature type="domain" description="MoaB/Mog" evidence="12">
    <location>
        <begin position="191"/>
        <end position="327"/>
    </location>
</feature>
<evidence type="ECO:0000256" key="6">
    <source>
        <dbReference type="ARBA" id="ARBA00022679"/>
    </source>
</evidence>
<accession>A0A845UVZ8</accession>
<dbReference type="Pfam" id="PF03453">
    <property type="entry name" value="MoeA_N"/>
    <property type="match status" value="1"/>
</dbReference>
<evidence type="ECO:0000313" key="13">
    <source>
        <dbReference type="EMBL" id="NDY95637.1"/>
    </source>
</evidence>
<evidence type="ECO:0000256" key="8">
    <source>
        <dbReference type="ARBA" id="ARBA00022842"/>
    </source>
</evidence>
<dbReference type="AlphaFoldDB" id="A0A845UVZ8"/>
<dbReference type="PANTHER" id="PTHR10192:SF5">
    <property type="entry name" value="GEPHYRIN"/>
    <property type="match status" value="1"/>
</dbReference>
<comment type="similarity">
    <text evidence="4 11">Belongs to the MoeA family.</text>
</comment>
<comment type="cofactor">
    <cofactor evidence="1 11">
        <name>Mg(2+)</name>
        <dbReference type="ChEBI" id="CHEBI:18420"/>
    </cofactor>
</comment>
<dbReference type="InterPro" id="IPR038987">
    <property type="entry name" value="MoeA-like"/>
</dbReference>
<organism evidence="13 14">
    <name type="scientific">Wenzhouxiangella limi</name>
    <dbReference type="NCBI Taxonomy" id="2707351"/>
    <lineage>
        <taxon>Bacteria</taxon>
        <taxon>Pseudomonadati</taxon>
        <taxon>Pseudomonadota</taxon>
        <taxon>Gammaproteobacteria</taxon>
        <taxon>Chromatiales</taxon>
        <taxon>Wenzhouxiangellaceae</taxon>
        <taxon>Wenzhouxiangella</taxon>
    </lineage>
</organism>
<dbReference type="GO" id="GO:0046872">
    <property type="term" value="F:metal ion binding"/>
    <property type="evidence" value="ECO:0007669"/>
    <property type="project" value="UniProtKB-UniRule"/>
</dbReference>
<dbReference type="EMBL" id="JAAGSC010000040">
    <property type="protein sequence ID" value="NDY95637.1"/>
    <property type="molecule type" value="Genomic_DNA"/>
</dbReference>
<keyword evidence="9 11" id="KW-0501">Molybdenum cofactor biosynthesis</keyword>
<comment type="pathway">
    <text evidence="3 11">Cofactor biosynthesis; molybdopterin biosynthesis.</text>
</comment>
<dbReference type="UniPathway" id="UPA00344"/>
<evidence type="ECO:0000256" key="10">
    <source>
        <dbReference type="ARBA" id="ARBA00047317"/>
    </source>
</evidence>
<dbReference type="GO" id="GO:0061599">
    <property type="term" value="F:molybdopterin molybdotransferase activity"/>
    <property type="evidence" value="ECO:0007669"/>
    <property type="project" value="UniProtKB-UniRule"/>
</dbReference>
<dbReference type="FunFam" id="2.170.190.11:FF:000004">
    <property type="entry name" value="Molybdopterin molybdenumtransferase"/>
    <property type="match status" value="1"/>
</dbReference>
<name>A0A845UVZ8_9GAMM</name>
<keyword evidence="8 11" id="KW-0460">Magnesium</keyword>
<evidence type="ECO:0000256" key="7">
    <source>
        <dbReference type="ARBA" id="ARBA00022723"/>
    </source>
</evidence>
<keyword evidence="5 11" id="KW-0500">Molybdenum</keyword>
<evidence type="ECO:0000256" key="5">
    <source>
        <dbReference type="ARBA" id="ARBA00022505"/>
    </source>
</evidence>
<dbReference type="GO" id="GO:0006777">
    <property type="term" value="P:Mo-molybdopterin cofactor biosynthetic process"/>
    <property type="evidence" value="ECO:0007669"/>
    <property type="project" value="UniProtKB-UniRule"/>
</dbReference>
<dbReference type="Pfam" id="PF03454">
    <property type="entry name" value="MoeA_C"/>
    <property type="match status" value="1"/>
</dbReference>
<dbReference type="Pfam" id="PF00994">
    <property type="entry name" value="MoCF_biosynth"/>
    <property type="match status" value="1"/>
</dbReference>
<proteinExistence type="inferred from homology"/>
<dbReference type="InterPro" id="IPR008284">
    <property type="entry name" value="MoCF_biosynth_CS"/>
</dbReference>
<dbReference type="InterPro" id="IPR005110">
    <property type="entry name" value="MoeA_linker/N"/>
</dbReference>
<evidence type="ECO:0000256" key="11">
    <source>
        <dbReference type="RuleBase" id="RU365090"/>
    </source>
</evidence>
<evidence type="ECO:0000256" key="2">
    <source>
        <dbReference type="ARBA" id="ARBA00002901"/>
    </source>
</evidence>
<dbReference type="FunFam" id="3.40.980.10:FF:000004">
    <property type="entry name" value="Molybdopterin molybdenumtransferase"/>
    <property type="match status" value="1"/>
</dbReference>
<dbReference type="Proteomes" id="UP000484885">
    <property type="component" value="Unassembled WGS sequence"/>
</dbReference>
<dbReference type="CDD" id="cd00887">
    <property type="entry name" value="MoeA"/>
    <property type="match status" value="1"/>
</dbReference>
<keyword evidence="7 11" id="KW-0479">Metal-binding</keyword>
<dbReference type="SUPFAM" id="SSF63867">
    <property type="entry name" value="MoeA C-terminal domain-like"/>
    <property type="match status" value="1"/>
</dbReference>
<evidence type="ECO:0000256" key="1">
    <source>
        <dbReference type="ARBA" id="ARBA00001946"/>
    </source>
</evidence>
<dbReference type="EC" id="2.10.1.1" evidence="11"/>
<evidence type="ECO:0000256" key="9">
    <source>
        <dbReference type="ARBA" id="ARBA00023150"/>
    </source>
</evidence>
<comment type="function">
    <text evidence="2 11">Catalyzes the insertion of molybdate into adenylated molybdopterin with the concomitant release of AMP.</text>
</comment>
<dbReference type="NCBIfam" id="TIGR00177">
    <property type="entry name" value="molyb_syn"/>
    <property type="match status" value="1"/>
</dbReference>
<dbReference type="InterPro" id="IPR036425">
    <property type="entry name" value="MoaB/Mog-like_dom_sf"/>
</dbReference>
<dbReference type="PANTHER" id="PTHR10192">
    <property type="entry name" value="MOLYBDOPTERIN BIOSYNTHESIS PROTEIN"/>
    <property type="match status" value="1"/>
</dbReference>
<evidence type="ECO:0000313" key="14">
    <source>
        <dbReference type="Proteomes" id="UP000484885"/>
    </source>
</evidence>
<evidence type="ECO:0000256" key="4">
    <source>
        <dbReference type="ARBA" id="ARBA00010763"/>
    </source>
</evidence>
<reference evidence="13 14" key="1">
    <citation type="submission" date="2020-02" db="EMBL/GenBank/DDBJ databases">
        <authorList>
            <person name="Zhang X.-Y."/>
        </authorList>
    </citation>
    <scope>NUCLEOTIDE SEQUENCE [LARGE SCALE GENOMIC DNA]</scope>
    <source>
        <strain evidence="13 14">C33</strain>
    </source>
</reference>
<dbReference type="NCBIfam" id="NF045515">
    <property type="entry name" value="Glp_gephyrin"/>
    <property type="match status" value="1"/>
</dbReference>
<evidence type="ECO:0000259" key="12">
    <source>
        <dbReference type="SMART" id="SM00852"/>
    </source>
</evidence>
<dbReference type="InterPro" id="IPR005111">
    <property type="entry name" value="MoeA_C_domain_IV"/>
</dbReference>
<gene>
    <name evidence="13" type="ORF">G3I74_07850</name>
</gene>
<dbReference type="Gene3D" id="3.40.980.10">
    <property type="entry name" value="MoaB/Mog-like domain"/>
    <property type="match status" value="1"/>
</dbReference>
<dbReference type="InterPro" id="IPR001453">
    <property type="entry name" value="MoaB/Mog_dom"/>
</dbReference>
<protein>
    <recommendedName>
        <fullName evidence="11">Molybdopterin molybdenumtransferase</fullName>
        <ecNumber evidence="11">2.10.1.1</ecNumber>
    </recommendedName>
</protein>
<dbReference type="InterPro" id="IPR036135">
    <property type="entry name" value="MoeA_linker/N_sf"/>
</dbReference>
<comment type="catalytic activity">
    <reaction evidence="10">
        <text>adenylyl-molybdopterin + molybdate = Mo-molybdopterin + AMP + H(+)</text>
        <dbReference type="Rhea" id="RHEA:35047"/>
        <dbReference type="ChEBI" id="CHEBI:15378"/>
        <dbReference type="ChEBI" id="CHEBI:36264"/>
        <dbReference type="ChEBI" id="CHEBI:62727"/>
        <dbReference type="ChEBI" id="CHEBI:71302"/>
        <dbReference type="ChEBI" id="CHEBI:456215"/>
        <dbReference type="EC" id="2.10.1.1"/>
    </reaction>
</comment>
<dbReference type="InterPro" id="IPR036688">
    <property type="entry name" value="MoeA_C_domain_IV_sf"/>
</dbReference>
<comment type="caution">
    <text evidence="13">The sequence shown here is derived from an EMBL/GenBank/DDBJ whole genome shotgun (WGS) entry which is preliminary data.</text>
</comment>
<evidence type="ECO:0000256" key="3">
    <source>
        <dbReference type="ARBA" id="ARBA00005046"/>
    </source>
</evidence>
<dbReference type="RefSeq" id="WP_164211032.1">
    <property type="nucleotide sequence ID" value="NZ_JAAGSC010000040.1"/>
</dbReference>
<dbReference type="Gene3D" id="2.40.340.10">
    <property type="entry name" value="MoeA, C-terminal, domain IV"/>
    <property type="match status" value="1"/>
</dbReference>
<dbReference type="SUPFAM" id="SSF53218">
    <property type="entry name" value="Molybdenum cofactor biosynthesis proteins"/>
    <property type="match status" value="1"/>
</dbReference>
<dbReference type="SMART" id="SM00852">
    <property type="entry name" value="MoCF_biosynth"/>
    <property type="match status" value="1"/>
</dbReference>
<dbReference type="PROSITE" id="PS01079">
    <property type="entry name" value="MOCF_BIOSYNTHESIS_2"/>
    <property type="match status" value="1"/>
</dbReference>